<dbReference type="RefSeq" id="WP_189081841.1">
    <property type="nucleotide sequence ID" value="NZ_BMMX01000033.1"/>
</dbReference>
<dbReference type="NCBIfam" id="NF033748">
    <property type="entry name" value="class_F_sortase"/>
    <property type="match status" value="1"/>
</dbReference>
<evidence type="ECO:0000313" key="3">
    <source>
        <dbReference type="EMBL" id="GGL10051.1"/>
    </source>
</evidence>
<proteinExistence type="predicted"/>
<dbReference type="InterPro" id="IPR006311">
    <property type="entry name" value="TAT_signal"/>
</dbReference>
<accession>A0A8J3C305</accession>
<organism evidence="3 4">
    <name type="scientific">Mangrovihabitans endophyticus</name>
    <dbReference type="NCBI Taxonomy" id="1751298"/>
    <lineage>
        <taxon>Bacteria</taxon>
        <taxon>Bacillati</taxon>
        <taxon>Actinomycetota</taxon>
        <taxon>Actinomycetes</taxon>
        <taxon>Micromonosporales</taxon>
        <taxon>Micromonosporaceae</taxon>
        <taxon>Mangrovihabitans</taxon>
    </lineage>
</organism>
<dbReference type="EMBL" id="BMMX01000033">
    <property type="protein sequence ID" value="GGL10051.1"/>
    <property type="molecule type" value="Genomic_DNA"/>
</dbReference>
<dbReference type="GO" id="GO:0016787">
    <property type="term" value="F:hydrolase activity"/>
    <property type="evidence" value="ECO:0007669"/>
    <property type="project" value="UniProtKB-KW"/>
</dbReference>
<reference evidence="3" key="1">
    <citation type="journal article" date="2014" name="Int. J. Syst. Evol. Microbiol.">
        <title>Complete genome sequence of Corynebacterium casei LMG S-19264T (=DSM 44701T), isolated from a smear-ripened cheese.</title>
        <authorList>
            <consortium name="US DOE Joint Genome Institute (JGI-PGF)"/>
            <person name="Walter F."/>
            <person name="Albersmeier A."/>
            <person name="Kalinowski J."/>
            <person name="Ruckert C."/>
        </authorList>
    </citation>
    <scope>NUCLEOTIDE SEQUENCE</scope>
    <source>
        <strain evidence="3">CGMCC 4.7299</strain>
    </source>
</reference>
<comment type="caution">
    <text evidence="3">The sequence shown here is derived from an EMBL/GenBank/DDBJ whole genome shotgun (WGS) entry which is preliminary data.</text>
</comment>
<keyword evidence="1" id="KW-0378">Hydrolase</keyword>
<evidence type="ECO:0000256" key="1">
    <source>
        <dbReference type="ARBA" id="ARBA00022801"/>
    </source>
</evidence>
<dbReference type="AlphaFoldDB" id="A0A8J3C305"/>
<sequence length="228" mass="23549">MNSADTPSTAGHRRGRLTLLAVAVALVLLGAAALIRAAADHRDEPPLSTAAGNPAPPSAVASTPAGRDDLTTGPQMPSSPPQTLVIPALHVDVPLIGLGRQSDGSMQVPDDATTVGWYTGAPTPGSLGPAVLAGHVDFNHRAGTFAHLGDLDGGDRITVTRADRSTAVFAVTHVRRYPKDQFPSDAVYGPIDHAGLRLITCGGDFNDSSGHYDDNIVVFAVLKQAEKG</sequence>
<dbReference type="Pfam" id="PF04203">
    <property type="entry name" value="Sortase"/>
    <property type="match status" value="1"/>
</dbReference>
<dbReference type="Proteomes" id="UP000656042">
    <property type="component" value="Unassembled WGS sequence"/>
</dbReference>
<dbReference type="InterPro" id="IPR042001">
    <property type="entry name" value="Sortase_F"/>
</dbReference>
<dbReference type="InterPro" id="IPR023365">
    <property type="entry name" value="Sortase_dom-sf"/>
</dbReference>
<evidence type="ECO:0000313" key="4">
    <source>
        <dbReference type="Proteomes" id="UP000656042"/>
    </source>
</evidence>
<reference evidence="3" key="2">
    <citation type="submission" date="2020-09" db="EMBL/GenBank/DDBJ databases">
        <authorList>
            <person name="Sun Q."/>
            <person name="Zhou Y."/>
        </authorList>
    </citation>
    <scope>NUCLEOTIDE SEQUENCE</scope>
    <source>
        <strain evidence="3">CGMCC 4.7299</strain>
    </source>
</reference>
<dbReference type="Gene3D" id="2.40.260.10">
    <property type="entry name" value="Sortase"/>
    <property type="match status" value="1"/>
</dbReference>
<dbReference type="CDD" id="cd05829">
    <property type="entry name" value="Sortase_F"/>
    <property type="match status" value="1"/>
</dbReference>
<dbReference type="PROSITE" id="PS51318">
    <property type="entry name" value="TAT"/>
    <property type="match status" value="1"/>
</dbReference>
<keyword evidence="4" id="KW-1185">Reference proteome</keyword>
<dbReference type="InterPro" id="IPR005754">
    <property type="entry name" value="Sortase"/>
</dbReference>
<dbReference type="SUPFAM" id="SSF63817">
    <property type="entry name" value="Sortase"/>
    <property type="match status" value="1"/>
</dbReference>
<gene>
    <name evidence="3" type="ORF">GCM10012284_51010</name>
</gene>
<evidence type="ECO:0000256" key="2">
    <source>
        <dbReference type="SAM" id="MobiDB-lite"/>
    </source>
</evidence>
<protein>
    <submittedName>
        <fullName evidence="3">Class F sortase</fullName>
    </submittedName>
</protein>
<name>A0A8J3C305_9ACTN</name>
<feature type="region of interest" description="Disordered" evidence="2">
    <location>
        <begin position="44"/>
        <end position="83"/>
    </location>
</feature>